<evidence type="ECO:0000313" key="1">
    <source>
        <dbReference type="EMBL" id="CAF5014165.1"/>
    </source>
</evidence>
<dbReference type="Proteomes" id="UP000681967">
    <property type="component" value="Unassembled WGS sequence"/>
</dbReference>
<dbReference type="AlphaFoldDB" id="A0A8S3ECG2"/>
<dbReference type="EMBL" id="CAJOBJ010212330">
    <property type="protein sequence ID" value="CAF5014165.1"/>
    <property type="molecule type" value="Genomic_DNA"/>
</dbReference>
<protein>
    <submittedName>
        <fullName evidence="2">Uncharacterized protein</fullName>
    </submittedName>
</protein>
<accession>A0A8S3ECG2</accession>
<name>A0A8S3ECG2_9BILA</name>
<organism evidence="2 3">
    <name type="scientific">Rotaria magnacalcarata</name>
    <dbReference type="NCBI Taxonomy" id="392030"/>
    <lineage>
        <taxon>Eukaryota</taxon>
        <taxon>Metazoa</taxon>
        <taxon>Spiralia</taxon>
        <taxon>Gnathifera</taxon>
        <taxon>Rotifera</taxon>
        <taxon>Eurotatoria</taxon>
        <taxon>Bdelloidea</taxon>
        <taxon>Philodinida</taxon>
        <taxon>Philodinidae</taxon>
        <taxon>Rotaria</taxon>
    </lineage>
</organism>
<gene>
    <name evidence="2" type="ORF">BYL167_LOCUS60682</name>
    <name evidence="1" type="ORF">GIL414_LOCUS58043</name>
</gene>
<proteinExistence type="predicted"/>
<comment type="caution">
    <text evidence="2">The sequence shown here is derived from an EMBL/GenBank/DDBJ whole genome shotgun (WGS) entry which is preliminary data.</text>
</comment>
<dbReference type="EMBL" id="CAJOBH010231034">
    <property type="protein sequence ID" value="CAF5071664.1"/>
    <property type="molecule type" value="Genomic_DNA"/>
</dbReference>
<dbReference type="Proteomes" id="UP000681720">
    <property type="component" value="Unassembled WGS sequence"/>
</dbReference>
<feature type="non-terminal residue" evidence="2">
    <location>
        <position position="71"/>
    </location>
</feature>
<evidence type="ECO:0000313" key="3">
    <source>
        <dbReference type="Proteomes" id="UP000681967"/>
    </source>
</evidence>
<sequence>MDHIRLSVEKRSSRCAISISSRKSGLGTDVDDLSTKKEQYEWQLRPDEVDHFYNLIKNDQQQLPMFSEAMG</sequence>
<reference evidence="2" key="1">
    <citation type="submission" date="2021-02" db="EMBL/GenBank/DDBJ databases">
        <authorList>
            <person name="Nowell W R."/>
        </authorList>
    </citation>
    <scope>NUCLEOTIDE SEQUENCE</scope>
</reference>
<evidence type="ECO:0000313" key="2">
    <source>
        <dbReference type="EMBL" id="CAF5071664.1"/>
    </source>
</evidence>